<organism evidence="3 4">
    <name type="scientific">Nocardiopsis composta</name>
    <dbReference type="NCBI Taxonomy" id="157465"/>
    <lineage>
        <taxon>Bacteria</taxon>
        <taxon>Bacillati</taxon>
        <taxon>Actinomycetota</taxon>
        <taxon>Actinomycetes</taxon>
        <taxon>Streptosporangiales</taxon>
        <taxon>Nocardiopsidaceae</taxon>
        <taxon>Nocardiopsis</taxon>
    </lineage>
</organism>
<feature type="region of interest" description="Disordered" evidence="1">
    <location>
        <begin position="109"/>
        <end position="130"/>
    </location>
</feature>
<dbReference type="RefSeq" id="WP_184392083.1">
    <property type="nucleotide sequence ID" value="NZ_BAAAJD010000043.1"/>
</dbReference>
<accession>A0A7W8QL92</accession>
<dbReference type="Proteomes" id="UP000572635">
    <property type="component" value="Unassembled WGS sequence"/>
</dbReference>
<evidence type="ECO:0000313" key="4">
    <source>
        <dbReference type="Proteomes" id="UP000572635"/>
    </source>
</evidence>
<keyword evidence="2" id="KW-0732">Signal</keyword>
<evidence type="ECO:0000256" key="2">
    <source>
        <dbReference type="SAM" id="SignalP"/>
    </source>
</evidence>
<evidence type="ECO:0000313" key="3">
    <source>
        <dbReference type="EMBL" id="MBB5432526.1"/>
    </source>
</evidence>
<proteinExistence type="predicted"/>
<feature type="chain" id="PRO_5031204944" evidence="2">
    <location>
        <begin position="32"/>
        <end position="228"/>
    </location>
</feature>
<dbReference type="EMBL" id="JACHDB010000001">
    <property type="protein sequence ID" value="MBB5432526.1"/>
    <property type="molecule type" value="Genomic_DNA"/>
</dbReference>
<comment type="caution">
    <text evidence="3">The sequence shown here is derived from an EMBL/GenBank/DDBJ whole genome shotgun (WGS) entry which is preliminary data.</text>
</comment>
<reference evidence="3 4" key="1">
    <citation type="submission" date="2020-08" db="EMBL/GenBank/DDBJ databases">
        <title>Sequencing the genomes of 1000 actinobacteria strains.</title>
        <authorList>
            <person name="Klenk H.-P."/>
        </authorList>
    </citation>
    <scope>NUCLEOTIDE SEQUENCE [LARGE SCALE GENOMIC DNA]</scope>
    <source>
        <strain evidence="3 4">DSM 44551</strain>
    </source>
</reference>
<dbReference type="AlphaFoldDB" id="A0A7W8QL92"/>
<name>A0A7W8QL92_9ACTN</name>
<protein>
    <submittedName>
        <fullName evidence="3">Uncharacterized protein</fullName>
    </submittedName>
</protein>
<gene>
    <name evidence="3" type="ORF">HDA36_002610</name>
</gene>
<sequence>MNDHTRKKSALLAGLTALALLVSPLTGTALAGEAPAGQRAFVASSEEDGTRVTLSITLDAGPDGAAPELTEEELAQLDELTAEPTAALEAAPAAAEPFAAAAAGKAKGPATLRCGKNPSRKDGNGTPSARFNCRASTIDRGHKISAKVKSIITGKVHETGARWRRNGKSMPKNAPHTVGKNYHFHGSFKPVEHGDKVQFQDFMKFRVKIGGKTGNGTITWASNVKAEK</sequence>
<keyword evidence="4" id="KW-1185">Reference proteome</keyword>
<evidence type="ECO:0000256" key="1">
    <source>
        <dbReference type="SAM" id="MobiDB-lite"/>
    </source>
</evidence>
<feature type="signal peptide" evidence="2">
    <location>
        <begin position="1"/>
        <end position="31"/>
    </location>
</feature>